<evidence type="ECO:0000256" key="2">
    <source>
        <dbReference type="SAM" id="SignalP"/>
    </source>
</evidence>
<organism evidence="3 4">
    <name type="scientific">Bianquea renquensis</name>
    <dbReference type="NCBI Taxonomy" id="2763661"/>
    <lineage>
        <taxon>Bacteria</taxon>
        <taxon>Bacillati</taxon>
        <taxon>Bacillota</taxon>
        <taxon>Clostridia</taxon>
        <taxon>Eubacteriales</taxon>
        <taxon>Bianqueaceae</taxon>
        <taxon>Bianquea</taxon>
    </lineage>
</organism>
<dbReference type="InterPro" id="IPR050490">
    <property type="entry name" value="Bact_solute-bd_prot1"/>
</dbReference>
<reference evidence="3" key="1">
    <citation type="submission" date="2020-08" db="EMBL/GenBank/DDBJ databases">
        <title>Genome public.</title>
        <authorList>
            <person name="Liu C."/>
            <person name="Sun Q."/>
        </authorList>
    </citation>
    <scope>NUCLEOTIDE SEQUENCE</scope>
    <source>
        <strain evidence="3">NSJ-32</strain>
    </source>
</reference>
<sequence length="572" mass="63883">MKKFLCVMLAAILAASVLSACSKAGNDSNNTSSGSGTSTDSTSASGEDVNTNLTEAGTFPIVKERVEISVFTHPTPEKKVDSYKSEDNKFTAWYEEYTNVKLDFIMAPSAADITTSLSTLMSSGEMPDILLSNNFTPEQQQLYGEQGTILEITELVEKNAPRIKKWWDENPEIKDAVTFSGDRTYAINYESTNPRDMVWNKMFVYKPWLDTLNLPIPETTEEFYQTLLAFKNDDPNGNGQKDEIPLIGNISWVAWKPLVYLMDAFEYNEDGTNLFVNASGNVYPAYTQDGYKEGLKWINKLYSEGLIAPETFTMSDMSTYRTVAGQEPNIVGFMPSHAAYTAAEMYADDFVMIPPLKGPDGKQYATKINTISNGGVLISGKTEYPEVCIRIIDGLFEEEVAIRACVGEENKDWTLAEAGAVTADGQPAKYHQVNSGSAYDPDKISPNAVWPMAIYLRGDSVKNSWFEELFDHDPDAAHYNLDLNTWTEDLYLPYLPDSKMLLPVNLVISSDLSAELSDLSTLITETTNSWSMRFILGEANIDDNWEAYLAELESVGLARFLEIYQQAYDQMK</sequence>
<dbReference type="RefSeq" id="WP_177719797.1">
    <property type="nucleotide sequence ID" value="NZ_JACRSQ010000018.1"/>
</dbReference>
<proteinExistence type="predicted"/>
<dbReference type="EMBL" id="JACRSQ010000018">
    <property type="protein sequence ID" value="MBC8544221.1"/>
    <property type="molecule type" value="Genomic_DNA"/>
</dbReference>
<dbReference type="PROSITE" id="PS51257">
    <property type="entry name" value="PROKAR_LIPOPROTEIN"/>
    <property type="match status" value="1"/>
</dbReference>
<feature type="signal peptide" evidence="2">
    <location>
        <begin position="1"/>
        <end position="20"/>
    </location>
</feature>
<keyword evidence="2" id="KW-0732">Signal</keyword>
<protein>
    <submittedName>
        <fullName evidence="3">Uncharacterized protein</fullName>
    </submittedName>
</protein>
<name>A0A926I2M2_9FIRM</name>
<feature type="compositionally biased region" description="Low complexity" evidence="1">
    <location>
        <begin position="25"/>
        <end position="46"/>
    </location>
</feature>
<comment type="caution">
    <text evidence="3">The sequence shown here is derived from an EMBL/GenBank/DDBJ whole genome shotgun (WGS) entry which is preliminary data.</text>
</comment>
<dbReference type="PANTHER" id="PTHR43649:SF12">
    <property type="entry name" value="DIACETYLCHITOBIOSE BINDING PROTEIN DASA"/>
    <property type="match status" value="1"/>
</dbReference>
<dbReference type="SUPFAM" id="SSF53850">
    <property type="entry name" value="Periplasmic binding protein-like II"/>
    <property type="match status" value="1"/>
</dbReference>
<gene>
    <name evidence="3" type="ORF">H8730_11800</name>
</gene>
<feature type="chain" id="PRO_5038788355" evidence="2">
    <location>
        <begin position="21"/>
        <end position="572"/>
    </location>
</feature>
<evidence type="ECO:0000313" key="3">
    <source>
        <dbReference type="EMBL" id="MBC8544221.1"/>
    </source>
</evidence>
<feature type="region of interest" description="Disordered" evidence="1">
    <location>
        <begin position="25"/>
        <end position="51"/>
    </location>
</feature>
<keyword evidence="4" id="KW-1185">Reference proteome</keyword>
<evidence type="ECO:0000256" key="1">
    <source>
        <dbReference type="SAM" id="MobiDB-lite"/>
    </source>
</evidence>
<dbReference type="Gene3D" id="3.40.190.10">
    <property type="entry name" value="Periplasmic binding protein-like II"/>
    <property type="match status" value="2"/>
</dbReference>
<dbReference type="Proteomes" id="UP000657006">
    <property type="component" value="Unassembled WGS sequence"/>
</dbReference>
<dbReference type="PANTHER" id="PTHR43649">
    <property type="entry name" value="ARABINOSE-BINDING PROTEIN-RELATED"/>
    <property type="match status" value="1"/>
</dbReference>
<dbReference type="AlphaFoldDB" id="A0A926I2M2"/>
<evidence type="ECO:0000313" key="4">
    <source>
        <dbReference type="Proteomes" id="UP000657006"/>
    </source>
</evidence>
<accession>A0A926I2M2</accession>